<keyword evidence="10" id="KW-1185">Reference proteome</keyword>
<feature type="region of interest" description="Disordered" evidence="6">
    <location>
        <begin position="854"/>
        <end position="875"/>
    </location>
</feature>
<dbReference type="CDD" id="cd00180">
    <property type="entry name" value="PKc"/>
    <property type="match status" value="1"/>
</dbReference>
<dbReference type="Gene3D" id="1.10.510.10">
    <property type="entry name" value="Transferase(Phosphotransferase) domain 1"/>
    <property type="match status" value="1"/>
</dbReference>
<dbReference type="InterPro" id="IPR036465">
    <property type="entry name" value="vWFA_dom_sf"/>
</dbReference>
<dbReference type="SUPFAM" id="SSF53300">
    <property type="entry name" value="vWA-like"/>
    <property type="match status" value="1"/>
</dbReference>
<protein>
    <recommendedName>
        <fullName evidence="1">non-specific serine/threonine protein kinase</fullName>
        <ecNumber evidence="1">2.7.11.1</ecNumber>
    </recommendedName>
</protein>
<evidence type="ECO:0000259" key="7">
    <source>
        <dbReference type="PROSITE" id="PS50011"/>
    </source>
</evidence>
<evidence type="ECO:0000256" key="1">
    <source>
        <dbReference type="ARBA" id="ARBA00012513"/>
    </source>
</evidence>
<dbReference type="PANTHER" id="PTHR43671:SF13">
    <property type="entry name" value="SERINE_THREONINE-PROTEIN KINASE NEK2"/>
    <property type="match status" value="1"/>
</dbReference>
<dbReference type="GO" id="GO:0004674">
    <property type="term" value="F:protein serine/threonine kinase activity"/>
    <property type="evidence" value="ECO:0007669"/>
    <property type="project" value="UniProtKB-EC"/>
</dbReference>
<reference evidence="9 10" key="1">
    <citation type="journal article" date="2018" name="Front. Microbiol.">
        <title>Genome-Wide Analysis of Corynespora cassiicola Leaf Fall Disease Putative Effectors.</title>
        <authorList>
            <person name="Lopez D."/>
            <person name="Ribeiro S."/>
            <person name="Label P."/>
            <person name="Fumanal B."/>
            <person name="Venisse J.S."/>
            <person name="Kohler A."/>
            <person name="de Oliveira R.R."/>
            <person name="Labutti K."/>
            <person name="Lipzen A."/>
            <person name="Lail K."/>
            <person name="Bauer D."/>
            <person name="Ohm R.A."/>
            <person name="Barry K.W."/>
            <person name="Spatafora J."/>
            <person name="Grigoriev I.V."/>
            <person name="Martin F.M."/>
            <person name="Pujade-Renaud V."/>
        </authorList>
    </citation>
    <scope>NUCLEOTIDE SEQUENCE [LARGE SCALE GENOMIC DNA]</scope>
    <source>
        <strain evidence="9 10">Philippines</strain>
    </source>
</reference>
<feature type="domain" description="Protein kinase" evidence="7">
    <location>
        <begin position="165"/>
        <end position="480"/>
    </location>
</feature>
<gene>
    <name evidence="9" type="ORF">BS50DRAFT_553398</name>
</gene>
<dbReference type="InterPro" id="IPR011009">
    <property type="entry name" value="Kinase-like_dom_sf"/>
</dbReference>
<dbReference type="PROSITE" id="PS50234">
    <property type="entry name" value="VWFA"/>
    <property type="match status" value="1"/>
</dbReference>
<dbReference type="SMART" id="SM00220">
    <property type="entry name" value="S_TKc"/>
    <property type="match status" value="1"/>
</dbReference>
<dbReference type="OrthoDB" id="5986190at2759"/>
<dbReference type="EC" id="2.7.11.1" evidence="1"/>
<dbReference type="Pfam" id="PF00069">
    <property type="entry name" value="Pkinase"/>
    <property type="match status" value="1"/>
</dbReference>
<feature type="compositionally biased region" description="Polar residues" evidence="6">
    <location>
        <begin position="563"/>
        <end position="573"/>
    </location>
</feature>
<evidence type="ECO:0000256" key="2">
    <source>
        <dbReference type="ARBA" id="ARBA00022679"/>
    </source>
</evidence>
<organism evidence="9 10">
    <name type="scientific">Corynespora cassiicola Philippines</name>
    <dbReference type="NCBI Taxonomy" id="1448308"/>
    <lineage>
        <taxon>Eukaryota</taxon>
        <taxon>Fungi</taxon>
        <taxon>Dikarya</taxon>
        <taxon>Ascomycota</taxon>
        <taxon>Pezizomycotina</taxon>
        <taxon>Dothideomycetes</taxon>
        <taxon>Pleosporomycetidae</taxon>
        <taxon>Pleosporales</taxon>
        <taxon>Corynesporascaceae</taxon>
        <taxon>Corynespora</taxon>
    </lineage>
</organism>
<name>A0A2T2NPS8_CORCC</name>
<keyword evidence="4" id="KW-0418">Kinase</keyword>
<dbReference type="PANTHER" id="PTHR43671">
    <property type="entry name" value="SERINE/THREONINE-PROTEIN KINASE NEK"/>
    <property type="match status" value="1"/>
</dbReference>
<keyword evidence="2" id="KW-0808">Transferase</keyword>
<dbReference type="STRING" id="1448308.A0A2T2NPS8"/>
<evidence type="ECO:0000259" key="8">
    <source>
        <dbReference type="PROSITE" id="PS50234"/>
    </source>
</evidence>
<keyword evidence="5" id="KW-0067">ATP-binding</keyword>
<keyword evidence="3" id="KW-0547">Nucleotide-binding</keyword>
<dbReference type="Proteomes" id="UP000240883">
    <property type="component" value="Unassembled WGS sequence"/>
</dbReference>
<dbReference type="InterPro" id="IPR002035">
    <property type="entry name" value="VWF_A"/>
</dbReference>
<feature type="compositionally biased region" description="Polar residues" evidence="6">
    <location>
        <begin position="531"/>
        <end position="556"/>
    </location>
</feature>
<sequence>MSPALPRVRDFVSHLKSHQQFAVDIFSPDRDPRPFVPAHVIKDYLTQECTKHLLDDLCRTHTNYEAVRNRYGAVFSILNWIGKGTLILFFTEHLHLSDAYLPFRTKETWPLAGCDFFDEFYKAQWHFCAMRLHKDLLHESTVHPEHIIPIISSEPLKKGPDSSTFKIDLPSGYGPTVSLANSSKETRDTFVLKTCPIKHSELHRNEVKAYRALGEQPDTSQNLAFFHGSWKQGDTYFMLLEYVEGGTLEKYIEKTRPPSKTHDMITLWENLSGLCKILCCLHSIRTIDGNMQGIHHDIKPANILVSKALSTNVYDVEFKLADLGLVNFSSPSTNGVALFNRDIGGTKTYTAPESCRGDDNFLERVQYTANPAKDIWSLGCVYSEVAVWTVNDTDGLRAFRNARTIATNNTYLQVTGYSGGFHDGQKVLQAVLDMHRNIRHESRRNDSVIHGILGIIDEMLEEEKHRISAFSLYRKILRVLGDAKASSKLVNGNGSGAWPEAFRTADDPFLNDRVEPPEKPPIALDSLGLRLQNTSEPESTSPGRIQTSSKEPSARSTGPKPWSNPSNSGPPQNRSGSSSPRHVRPSHRVSFPGLEDKNENCAPRTKRYSVQSKPSSKESHPHMTIHELANWRERRGSINSLKGFKCLQGLDGRDQIFLIDDSSSMKKHWKLLLKAFKALSYLVKNNDPDGIEMFCANTASVRGYKSKDSSDLFERLKTVTPEGQCDMGEALSEILNRFFQREGKREKVKRLLYKKKGTAMIYVLTDGVWEDGPTALKRVKEPIKKLAERISKENVRNKGLIGIEFIQFGDDEEGASRLEDLDDWLKEEGLDIVDTEHIEGNVYKMLLGSIKESWDDLAPDSTSGQGSTRYGEDEE</sequence>
<accession>A0A2T2NPS8</accession>
<dbReference type="InterPro" id="IPR000719">
    <property type="entry name" value="Prot_kinase_dom"/>
</dbReference>
<dbReference type="PROSITE" id="PS50011">
    <property type="entry name" value="PROTEIN_KINASE_DOM"/>
    <property type="match status" value="1"/>
</dbReference>
<proteinExistence type="predicted"/>
<feature type="compositionally biased region" description="Basic and acidic residues" evidence="6">
    <location>
        <begin position="508"/>
        <end position="518"/>
    </location>
</feature>
<evidence type="ECO:0000256" key="4">
    <source>
        <dbReference type="ARBA" id="ARBA00022777"/>
    </source>
</evidence>
<dbReference type="InterPro" id="IPR050660">
    <property type="entry name" value="NEK_Ser/Thr_kinase"/>
</dbReference>
<feature type="domain" description="VWFA" evidence="8">
    <location>
        <begin position="654"/>
        <end position="850"/>
    </location>
</feature>
<feature type="region of interest" description="Disordered" evidence="6">
    <location>
        <begin position="508"/>
        <end position="622"/>
    </location>
</feature>
<dbReference type="SUPFAM" id="SSF56112">
    <property type="entry name" value="Protein kinase-like (PK-like)"/>
    <property type="match status" value="1"/>
</dbReference>
<dbReference type="GO" id="GO:0005524">
    <property type="term" value="F:ATP binding"/>
    <property type="evidence" value="ECO:0007669"/>
    <property type="project" value="UniProtKB-KW"/>
</dbReference>
<evidence type="ECO:0000313" key="9">
    <source>
        <dbReference type="EMBL" id="PSN67390.1"/>
    </source>
</evidence>
<dbReference type="AlphaFoldDB" id="A0A2T2NPS8"/>
<evidence type="ECO:0000256" key="5">
    <source>
        <dbReference type="ARBA" id="ARBA00022840"/>
    </source>
</evidence>
<dbReference type="EMBL" id="KZ678135">
    <property type="protein sequence ID" value="PSN67390.1"/>
    <property type="molecule type" value="Genomic_DNA"/>
</dbReference>
<evidence type="ECO:0000313" key="10">
    <source>
        <dbReference type="Proteomes" id="UP000240883"/>
    </source>
</evidence>
<evidence type="ECO:0000256" key="3">
    <source>
        <dbReference type="ARBA" id="ARBA00022741"/>
    </source>
</evidence>
<dbReference type="Gene3D" id="3.40.50.410">
    <property type="entry name" value="von Willebrand factor, type A domain"/>
    <property type="match status" value="1"/>
</dbReference>
<evidence type="ECO:0000256" key="6">
    <source>
        <dbReference type="SAM" id="MobiDB-lite"/>
    </source>
</evidence>